<name>S7Z8K3_PENO1</name>
<gene>
    <name evidence="1" type="ORF">PDE_01471</name>
</gene>
<dbReference type="AlphaFoldDB" id="S7Z8K3"/>
<reference evidence="1 2" key="1">
    <citation type="journal article" date="2013" name="PLoS ONE">
        <title>Genomic and secretomic analyses reveal unique features of the lignocellulolytic enzyme system of Penicillium decumbens.</title>
        <authorList>
            <person name="Liu G."/>
            <person name="Zhang L."/>
            <person name="Wei X."/>
            <person name="Zou G."/>
            <person name="Qin Y."/>
            <person name="Ma L."/>
            <person name="Li J."/>
            <person name="Zheng H."/>
            <person name="Wang S."/>
            <person name="Wang C."/>
            <person name="Xun L."/>
            <person name="Zhao G.-P."/>
            <person name="Zhou Z."/>
            <person name="Qu Y."/>
        </authorList>
    </citation>
    <scope>NUCLEOTIDE SEQUENCE [LARGE SCALE GENOMIC DNA]</scope>
    <source>
        <strain evidence="2">114-2 / CGMCC 5302</strain>
    </source>
</reference>
<dbReference type="STRING" id="933388.S7Z8K3"/>
<dbReference type="HOGENOM" id="CLU_1058079_0_0_1"/>
<sequence>MDAIVGYRVVGPLTVHRKIKDVEEFVQLALTKVVDEVLSQQYSDQVLGLLEREEEPLSCEPTVPWDGNEGAEIPLEVLLKAPNAVLKVIPSQKLNAVSVTKLQNVPVHVLQHATVEVLQKLPIPTLIGLGSVPPHVLQSAPSSVLTDMPVTKLEKMGNVPSSVLQLAPLDVLLRAPVYVLESKPVESLLRGQATHINGLTRMQTTRASINGNSAPAPQGLQADFSWVKKVNKKLELFGVKASWVQFTNVDIAAFSLQSNGMAE</sequence>
<proteinExistence type="predicted"/>
<evidence type="ECO:0000313" key="1">
    <source>
        <dbReference type="EMBL" id="EPS26534.1"/>
    </source>
</evidence>
<keyword evidence="2" id="KW-1185">Reference proteome</keyword>
<dbReference type="Proteomes" id="UP000019376">
    <property type="component" value="Unassembled WGS sequence"/>
</dbReference>
<dbReference type="EMBL" id="KB644409">
    <property type="protein sequence ID" value="EPS26534.1"/>
    <property type="molecule type" value="Genomic_DNA"/>
</dbReference>
<protein>
    <submittedName>
        <fullName evidence="1">Uncharacterized protein</fullName>
    </submittedName>
</protein>
<organism evidence="1 2">
    <name type="scientific">Penicillium oxalicum (strain 114-2 / CGMCC 5302)</name>
    <name type="common">Penicillium decumbens</name>
    <dbReference type="NCBI Taxonomy" id="933388"/>
    <lineage>
        <taxon>Eukaryota</taxon>
        <taxon>Fungi</taxon>
        <taxon>Dikarya</taxon>
        <taxon>Ascomycota</taxon>
        <taxon>Pezizomycotina</taxon>
        <taxon>Eurotiomycetes</taxon>
        <taxon>Eurotiomycetidae</taxon>
        <taxon>Eurotiales</taxon>
        <taxon>Aspergillaceae</taxon>
        <taxon>Penicillium</taxon>
    </lineage>
</organism>
<evidence type="ECO:0000313" key="2">
    <source>
        <dbReference type="Proteomes" id="UP000019376"/>
    </source>
</evidence>
<accession>S7Z8K3</accession>